<name>A0ABQ4ZCA5_9ASTR</name>
<comment type="caution">
    <text evidence="2">The sequence shown here is derived from an EMBL/GenBank/DDBJ whole genome shotgun (WGS) entry which is preliminary data.</text>
</comment>
<keyword evidence="3" id="KW-1185">Reference proteome</keyword>
<dbReference type="Proteomes" id="UP001151760">
    <property type="component" value="Unassembled WGS sequence"/>
</dbReference>
<evidence type="ECO:0000313" key="2">
    <source>
        <dbReference type="EMBL" id="GJS87824.1"/>
    </source>
</evidence>
<reference evidence="2" key="1">
    <citation type="journal article" date="2022" name="Int. J. Mol. Sci.">
        <title>Draft Genome of Tanacetum Coccineum: Genomic Comparison of Closely Related Tanacetum-Family Plants.</title>
        <authorList>
            <person name="Yamashiro T."/>
            <person name="Shiraishi A."/>
            <person name="Nakayama K."/>
            <person name="Satake H."/>
        </authorList>
    </citation>
    <scope>NUCLEOTIDE SEQUENCE</scope>
</reference>
<proteinExistence type="predicted"/>
<dbReference type="EMBL" id="BQNB010011228">
    <property type="protein sequence ID" value="GJS87824.1"/>
    <property type="molecule type" value="Genomic_DNA"/>
</dbReference>
<gene>
    <name evidence="2" type="ORF">Tco_0770460</name>
</gene>
<feature type="region of interest" description="Disordered" evidence="1">
    <location>
        <begin position="41"/>
        <end position="62"/>
    </location>
</feature>
<evidence type="ECO:0000313" key="3">
    <source>
        <dbReference type="Proteomes" id="UP001151760"/>
    </source>
</evidence>
<feature type="compositionally biased region" description="Polar residues" evidence="1">
    <location>
        <begin position="41"/>
        <end position="57"/>
    </location>
</feature>
<evidence type="ECO:0000256" key="1">
    <source>
        <dbReference type="SAM" id="MobiDB-lite"/>
    </source>
</evidence>
<reference evidence="2" key="2">
    <citation type="submission" date="2022-01" db="EMBL/GenBank/DDBJ databases">
        <authorList>
            <person name="Yamashiro T."/>
            <person name="Shiraishi A."/>
            <person name="Satake H."/>
            <person name="Nakayama K."/>
        </authorList>
    </citation>
    <scope>NUCLEOTIDE SEQUENCE</scope>
</reference>
<sequence length="142" mass="15408">MSTEVHQAVETVTTLSELDLLFGPLFDEYFNGENQVVSKSSAVTTTDASNKRQQQPDSTSSTSTLATLSLLMETSICVRISEQVILKYSSEDGKSLLGGQHQQALVGLDEGCYSLIPAKAGFYKPTAHTQSFKVNHSTSQSR</sequence>
<accession>A0ABQ4ZCA5</accession>
<protein>
    <submittedName>
        <fullName evidence="2">Uncharacterized protein</fullName>
    </submittedName>
</protein>
<organism evidence="2 3">
    <name type="scientific">Tanacetum coccineum</name>
    <dbReference type="NCBI Taxonomy" id="301880"/>
    <lineage>
        <taxon>Eukaryota</taxon>
        <taxon>Viridiplantae</taxon>
        <taxon>Streptophyta</taxon>
        <taxon>Embryophyta</taxon>
        <taxon>Tracheophyta</taxon>
        <taxon>Spermatophyta</taxon>
        <taxon>Magnoliopsida</taxon>
        <taxon>eudicotyledons</taxon>
        <taxon>Gunneridae</taxon>
        <taxon>Pentapetalae</taxon>
        <taxon>asterids</taxon>
        <taxon>campanulids</taxon>
        <taxon>Asterales</taxon>
        <taxon>Asteraceae</taxon>
        <taxon>Asteroideae</taxon>
        <taxon>Anthemideae</taxon>
        <taxon>Anthemidinae</taxon>
        <taxon>Tanacetum</taxon>
    </lineage>
</organism>